<feature type="compositionally biased region" description="Basic and acidic residues" evidence="1">
    <location>
        <begin position="600"/>
        <end position="619"/>
    </location>
</feature>
<proteinExistence type="predicted"/>
<keyword evidence="5" id="KW-1185">Reference proteome</keyword>
<feature type="transmembrane region" description="Helical" evidence="2">
    <location>
        <begin position="291"/>
        <end position="313"/>
    </location>
</feature>
<dbReference type="AlphaFoldDB" id="A0A1H5SNJ7"/>
<reference evidence="4 5" key="1">
    <citation type="submission" date="2016-10" db="EMBL/GenBank/DDBJ databases">
        <authorList>
            <person name="de Groot N.N."/>
        </authorList>
    </citation>
    <scope>NUCLEOTIDE SEQUENCE [LARGE SCALE GENOMIC DNA]</scope>
    <source>
        <strain evidence="4 5">CGMCC 1.10331</strain>
    </source>
</reference>
<evidence type="ECO:0000256" key="1">
    <source>
        <dbReference type="SAM" id="MobiDB-lite"/>
    </source>
</evidence>
<sequence length="654" mass="71836">MTDNRSTTSGLSAAARVVFALVLVAGAIAPAFAGAATAAPDAGGDERRFQASDSDGPDWPIPFGNDNESSSDSASEPEGPPKTEFNASKLRQQGKIVSSRPSVRQFGPGAIWLRHVPTCLTCVDDAANHSRYVRPYTVVERDHVWIGGMLGWDVPDEDITVHVVTWRPKTVNYRTTEGNRTVVRSETIPANVTHNRVDVTLSGDGFFRKEVSLPSLYGEQRWVTMWIDGARWQTQWAFRMQVNPATASVPSSSIGDRIKWAVVNVGGITLITAIALLFVVKKALEKMGAVVIHPVEIAFATFVPTVPVVLLFWSGIVGSLAQRPQLIGALFGVFVATSAAWLIREKPEEWLFLKPSAVDAEIDEDGRGTWRWGNRAHKVIERDRDGRLAVPRPGWIPALARVWPFYDATPLLEFDAHRLDAHKLDSVPTDVEIRDDATALDQLKTRLVGQKSQDEYDEIVVVDPTAEHVIDHSGETLEIGLPELWSWPETEDDGVWIMGVPLPSIRFGLIAFGIAFIGVVTAFTTWFTTSAIWGAFAFFASILILVVHPATDTTAKVSLAPAHFDATIANMISTLEGYSEKATADHWRDRALEADAKRRVERANEAESQEMTKLRELADRIAPPAEDAGTNGTADERESYEIDTDGGRKGGRDE</sequence>
<reference evidence="3 6" key="2">
    <citation type="journal article" date="2019" name="Nat. Commun.">
        <title>A new type of DNA phosphorothioation-based antiviral system in archaea.</title>
        <authorList>
            <person name="Xiong L."/>
            <person name="Liu S."/>
            <person name="Chen S."/>
            <person name="Xiao Y."/>
            <person name="Zhu B."/>
            <person name="Gao Y."/>
            <person name="Zhang Y."/>
            <person name="Chen B."/>
            <person name="Luo J."/>
            <person name="Deng Z."/>
            <person name="Chen X."/>
            <person name="Wang L."/>
            <person name="Chen S."/>
        </authorList>
    </citation>
    <scope>NUCLEOTIDE SEQUENCE [LARGE SCALE GENOMIC DNA]</scope>
    <source>
        <strain evidence="3 6">CGMCC 1.10331</strain>
    </source>
</reference>
<gene>
    <name evidence="3" type="ORF">DV707_07595</name>
    <name evidence="4" type="ORF">SAMN04488133_0027</name>
</gene>
<organism evidence="4 5">
    <name type="scientific">Halobellus limi</name>
    <dbReference type="NCBI Taxonomy" id="699433"/>
    <lineage>
        <taxon>Archaea</taxon>
        <taxon>Methanobacteriati</taxon>
        <taxon>Methanobacteriota</taxon>
        <taxon>Stenosarchaea group</taxon>
        <taxon>Halobacteria</taxon>
        <taxon>Halobacteriales</taxon>
        <taxon>Haloferacaceae</taxon>
        <taxon>Halobellus</taxon>
    </lineage>
</organism>
<feature type="compositionally biased region" description="Basic and acidic residues" evidence="1">
    <location>
        <begin position="634"/>
        <end position="654"/>
    </location>
</feature>
<feature type="compositionally biased region" description="Polar residues" evidence="1">
    <location>
        <begin position="85"/>
        <end position="101"/>
    </location>
</feature>
<dbReference type="Proteomes" id="UP000296733">
    <property type="component" value="Chromosome"/>
</dbReference>
<keyword evidence="2" id="KW-0472">Membrane</keyword>
<feature type="transmembrane region" description="Helical" evidence="2">
    <location>
        <begin position="507"/>
        <end position="526"/>
    </location>
</feature>
<keyword evidence="2" id="KW-1133">Transmembrane helix</keyword>
<evidence type="ECO:0000313" key="4">
    <source>
        <dbReference type="EMBL" id="SEF52149.1"/>
    </source>
</evidence>
<protein>
    <submittedName>
        <fullName evidence="4">Uncharacterized protein</fullName>
    </submittedName>
</protein>
<keyword evidence="2" id="KW-0812">Transmembrane</keyword>
<feature type="transmembrane region" description="Helical" evidence="2">
    <location>
        <begin position="532"/>
        <end position="550"/>
    </location>
</feature>
<evidence type="ECO:0000313" key="6">
    <source>
        <dbReference type="Proteomes" id="UP000296733"/>
    </source>
</evidence>
<evidence type="ECO:0000256" key="2">
    <source>
        <dbReference type="SAM" id="Phobius"/>
    </source>
</evidence>
<evidence type="ECO:0000313" key="5">
    <source>
        <dbReference type="Proteomes" id="UP000236740"/>
    </source>
</evidence>
<dbReference type="OrthoDB" id="238167at2157"/>
<accession>A0A1H5SNJ7</accession>
<dbReference type="EMBL" id="FNVN01000001">
    <property type="protein sequence ID" value="SEF52149.1"/>
    <property type="molecule type" value="Genomic_DNA"/>
</dbReference>
<dbReference type="Proteomes" id="UP000236740">
    <property type="component" value="Unassembled WGS sequence"/>
</dbReference>
<dbReference type="RefSeq" id="WP_103989861.1">
    <property type="nucleotide sequence ID" value="NZ_CP031311.1"/>
</dbReference>
<name>A0A1H5SNJ7_9EURY</name>
<feature type="region of interest" description="Disordered" evidence="1">
    <location>
        <begin position="600"/>
        <end position="654"/>
    </location>
</feature>
<feature type="compositionally biased region" description="Low complexity" evidence="1">
    <location>
        <begin position="64"/>
        <end position="77"/>
    </location>
</feature>
<evidence type="ECO:0000313" key="3">
    <source>
        <dbReference type="EMBL" id="QCC47536.1"/>
    </source>
</evidence>
<dbReference type="GeneID" id="39857942"/>
<feature type="region of interest" description="Disordered" evidence="1">
    <location>
        <begin position="37"/>
        <end position="101"/>
    </location>
</feature>
<feature type="transmembrane region" description="Helical" evidence="2">
    <location>
        <begin position="260"/>
        <end position="279"/>
    </location>
</feature>
<dbReference type="KEGG" id="hlm:DV707_07595"/>
<feature type="transmembrane region" description="Helical" evidence="2">
    <location>
        <begin position="325"/>
        <end position="343"/>
    </location>
</feature>
<dbReference type="EMBL" id="CP031311">
    <property type="protein sequence ID" value="QCC47536.1"/>
    <property type="molecule type" value="Genomic_DNA"/>
</dbReference>